<keyword evidence="2" id="KW-1185">Reference proteome</keyword>
<evidence type="ECO:0000313" key="1">
    <source>
        <dbReference type="EMBL" id="AOR34691.1"/>
    </source>
</evidence>
<dbReference type="AlphaFoldDB" id="A0A1D7YGK4"/>
<protein>
    <submittedName>
        <fullName evidence="1">Uncharacterized protein</fullName>
    </submittedName>
</protein>
<dbReference type="KEGG" id="spun:BFF78_29840"/>
<dbReference type="RefSeq" id="WP_069781237.1">
    <property type="nucleotide sequence ID" value="NZ_CP017248.1"/>
</dbReference>
<proteinExistence type="predicted"/>
<dbReference type="Proteomes" id="UP000094960">
    <property type="component" value="Chromosome"/>
</dbReference>
<accession>A0A1D7YGK4</accession>
<gene>
    <name evidence="1" type="ORF">BFF78_29840</name>
</gene>
<reference evidence="2" key="1">
    <citation type="submission" date="2016-09" db="EMBL/GenBank/DDBJ databases">
        <title>Streptomyces puniciscabiei strain:TW1S1 Genome sequencing and assembly.</title>
        <authorList>
            <person name="Kim M.-K."/>
            <person name="Kim S.B."/>
        </authorList>
    </citation>
    <scope>NUCLEOTIDE SEQUENCE [LARGE SCALE GENOMIC DNA]</scope>
    <source>
        <strain evidence="2">TW1S1</strain>
    </source>
</reference>
<name>A0A1D7YGK4_9ACTN</name>
<evidence type="ECO:0000313" key="2">
    <source>
        <dbReference type="Proteomes" id="UP000094960"/>
    </source>
</evidence>
<organism evidence="1 2">
    <name type="scientific">Streptomyces fodineus</name>
    <dbReference type="NCBI Taxonomy" id="1904616"/>
    <lineage>
        <taxon>Bacteria</taxon>
        <taxon>Bacillati</taxon>
        <taxon>Actinomycetota</taxon>
        <taxon>Actinomycetes</taxon>
        <taxon>Kitasatosporales</taxon>
        <taxon>Streptomycetaceae</taxon>
        <taxon>Streptomyces</taxon>
    </lineage>
</organism>
<sequence length="296" mass="33291">MANARRELPGAARLVLDIEDRPGPPQLRFEATGNGRLTAIRQGERPVLLGALTGDGCCHDLHLHRLDGYRSPLPPIESARMRSEVNWVHQYARWLEASGQGPWYDGRWELSPRTVFEPAVWTADFVRDWPGGLLELYCGGGWHGILPLRRLCEPDAARVKAYRKHVRDGTLAPVLLWWAPSLDGWLILDGHDRAVAALAEGRTPPCVVLTRLRDEELWRRDAEEMTEGHRRRMERLAARPATPGTERQRAAMEQGYGRALADLPYEPSGIRTWPLPGGAPAWRALARAAMFQFPGD</sequence>
<dbReference type="EMBL" id="CP017248">
    <property type="protein sequence ID" value="AOR34691.1"/>
    <property type="molecule type" value="Genomic_DNA"/>
</dbReference>